<comment type="similarity">
    <text evidence="1">Belongs to the peptidase C40 family.</text>
</comment>
<dbReference type="InterPro" id="IPR051794">
    <property type="entry name" value="PG_Endopeptidase_C40"/>
</dbReference>
<dbReference type="PRINTS" id="PR01217">
    <property type="entry name" value="PRICHEXTENSN"/>
</dbReference>
<dbReference type="SUPFAM" id="SSF54001">
    <property type="entry name" value="Cysteine proteinases"/>
    <property type="match status" value="1"/>
</dbReference>
<dbReference type="GO" id="GO:0016787">
    <property type="term" value="F:hydrolase activity"/>
    <property type="evidence" value="ECO:0007669"/>
    <property type="project" value="UniProtKB-KW"/>
</dbReference>
<keyword evidence="3 8" id="KW-0378">Hydrolase</keyword>
<dbReference type="Pfam" id="PF00877">
    <property type="entry name" value="NLPC_P60"/>
    <property type="match status" value="1"/>
</dbReference>
<gene>
    <name evidence="8" type="ORF">JOF48_001739</name>
</gene>
<keyword evidence="4" id="KW-0788">Thiol protease</keyword>
<evidence type="ECO:0000256" key="4">
    <source>
        <dbReference type="ARBA" id="ARBA00022807"/>
    </source>
</evidence>
<comment type="caution">
    <text evidence="8">The sequence shown here is derived from an EMBL/GenBank/DDBJ whole genome shotgun (WGS) entry which is preliminary data.</text>
</comment>
<feature type="region of interest" description="Disordered" evidence="5">
    <location>
        <begin position="275"/>
        <end position="385"/>
    </location>
</feature>
<keyword evidence="9" id="KW-1185">Reference proteome</keyword>
<dbReference type="EMBL" id="JAGIOI010000001">
    <property type="protein sequence ID" value="MBP2412940.1"/>
    <property type="molecule type" value="Genomic_DNA"/>
</dbReference>
<reference evidence="8 9" key="1">
    <citation type="submission" date="2021-03" db="EMBL/GenBank/DDBJ databases">
        <title>Sequencing the genomes of 1000 actinobacteria strains.</title>
        <authorList>
            <person name="Klenk H.-P."/>
        </authorList>
    </citation>
    <scope>NUCLEOTIDE SEQUENCE [LARGE SCALE GENOMIC DNA]</scope>
    <source>
        <strain evidence="8 9">DSM 16005</strain>
    </source>
</reference>
<evidence type="ECO:0000313" key="8">
    <source>
        <dbReference type="EMBL" id="MBP2412940.1"/>
    </source>
</evidence>
<feature type="domain" description="NlpC/P60" evidence="7">
    <location>
        <begin position="386"/>
        <end position="508"/>
    </location>
</feature>
<evidence type="ECO:0000313" key="9">
    <source>
        <dbReference type="Proteomes" id="UP000711614"/>
    </source>
</evidence>
<dbReference type="PROSITE" id="PS51935">
    <property type="entry name" value="NLPC_P60"/>
    <property type="match status" value="1"/>
</dbReference>
<feature type="signal peptide" evidence="6">
    <location>
        <begin position="1"/>
        <end position="29"/>
    </location>
</feature>
<sequence length="508" mass="52239">MTRRFLLRGTTALACATFAAGSLLSPALASPPLSTTAAQQFSLRPFSPKVPTQDDIARAKESESATAAVSAQLDQAISDAKQRMDASVVASMGANDAYTNAMVLRDRRVAEADASQARADEATAAYGKAKTQLGQLAGSLYKNGGLDLSVQTFLASDDADDAIYQASTLMVLGTNRAQTFNTAEAAAATSTALADQAAEARKAADAAIAAAQASLTTAEQAARAQAAVVADASAQRQLTLERLATLHDTTVELEGARVDELERKAQAEALARQIAESAQAPEPVRPLGTDVSPLAQTPAAANPEPAKLPKPQPAKPAPAIPAPAPKPAPVPAPAPAPAPVPAPAPAPAPTTPPAPAPAPKPTPPPPAPKPTPPVEPPAPPVAPPSDNSINVMVNYAMSKVGSPYLLGGTGPTAFDCSGLVQQAFAAAGRWVPRTGTDQFWAAPVRVPISQMQYGDLLVFNESGGAFSHIAIYIGNNQVVQALNPTQPLGVTDLQWMTGMSLYPYAARY</sequence>
<dbReference type="InterPro" id="IPR006311">
    <property type="entry name" value="TAT_signal"/>
</dbReference>
<dbReference type="InterPro" id="IPR038765">
    <property type="entry name" value="Papain-like_cys_pep_sf"/>
</dbReference>
<dbReference type="RefSeq" id="WP_209679698.1">
    <property type="nucleotide sequence ID" value="NZ_JAGIOI010000001.1"/>
</dbReference>
<dbReference type="PANTHER" id="PTHR47359:SF3">
    <property type="entry name" value="NLP_P60 DOMAIN-CONTAINING PROTEIN-RELATED"/>
    <property type="match status" value="1"/>
</dbReference>
<protein>
    <submittedName>
        <fullName evidence="8">Cell wall-associated NlpC family hydrolase</fullName>
    </submittedName>
</protein>
<evidence type="ECO:0000256" key="3">
    <source>
        <dbReference type="ARBA" id="ARBA00022801"/>
    </source>
</evidence>
<keyword evidence="6" id="KW-0732">Signal</keyword>
<dbReference type="Proteomes" id="UP000711614">
    <property type="component" value="Unassembled WGS sequence"/>
</dbReference>
<evidence type="ECO:0000259" key="7">
    <source>
        <dbReference type="PROSITE" id="PS51935"/>
    </source>
</evidence>
<keyword evidence="2" id="KW-0645">Protease</keyword>
<feature type="chain" id="PRO_5045757043" evidence="6">
    <location>
        <begin position="30"/>
        <end position="508"/>
    </location>
</feature>
<dbReference type="PROSITE" id="PS51318">
    <property type="entry name" value="TAT"/>
    <property type="match status" value="1"/>
</dbReference>
<dbReference type="InterPro" id="IPR000064">
    <property type="entry name" value="NLP_P60_dom"/>
</dbReference>
<proteinExistence type="inferred from homology"/>
<evidence type="ECO:0000256" key="5">
    <source>
        <dbReference type="SAM" id="MobiDB-lite"/>
    </source>
</evidence>
<evidence type="ECO:0000256" key="2">
    <source>
        <dbReference type="ARBA" id="ARBA00022670"/>
    </source>
</evidence>
<name>A0ABS4YWR0_9MICC</name>
<evidence type="ECO:0000256" key="1">
    <source>
        <dbReference type="ARBA" id="ARBA00007074"/>
    </source>
</evidence>
<accession>A0ABS4YWR0</accession>
<dbReference type="Gene3D" id="3.90.1720.10">
    <property type="entry name" value="endopeptidase domain like (from Nostoc punctiforme)"/>
    <property type="match status" value="1"/>
</dbReference>
<feature type="compositionally biased region" description="Pro residues" evidence="5">
    <location>
        <begin position="306"/>
        <end position="383"/>
    </location>
</feature>
<organism evidence="8 9">
    <name type="scientific">Arthrobacter stackebrandtii</name>
    <dbReference type="NCBI Taxonomy" id="272161"/>
    <lineage>
        <taxon>Bacteria</taxon>
        <taxon>Bacillati</taxon>
        <taxon>Actinomycetota</taxon>
        <taxon>Actinomycetes</taxon>
        <taxon>Micrococcales</taxon>
        <taxon>Micrococcaceae</taxon>
        <taxon>Arthrobacter</taxon>
    </lineage>
</organism>
<evidence type="ECO:0000256" key="6">
    <source>
        <dbReference type="SAM" id="SignalP"/>
    </source>
</evidence>
<dbReference type="PANTHER" id="PTHR47359">
    <property type="entry name" value="PEPTIDOGLYCAN DL-ENDOPEPTIDASE CWLO"/>
    <property type="match status" value="1"/>
</dbReference>